<protein>
    <recommendedName>
        <fullName evidence="4">DUF1616 domain-containing protein</fullName>
    </recommendedName>
</protein>
<feature type="transmembrane region" description="Helical" evidence="1">
    <location>
        <begin position="64"/>
        <end position="80"/>
    </location>
</feature>
<dbReference type="RefSeq" id="WP_136516497.1">
    <property type="nucleotide sequence ID" value="NZ_JBHSKV010000002.1"/>
</dbReference>
<evidence type="ECO:0000313" key="3">
    <source>
        <dbReference type="Proteomes" id="UP001596145"/>
    </source>
</evidence>
<keyword evidence="1" id="KW-0472">Membrane</keyword>
<keyword evidence="1" id="KW-0812">Transmembrane</keyword>
<name>A0ABD5QMM4_9EURY</name>
<comment type="caution">
    <text evidence="2">The sequence shown here is derived from an EMBL/GenBank/DDBJ whole genome shotgun (WGS) entry which is preliminary data.</text>
</comment>
<gene>
    <name evidence="2" type="ORF">ACFPJA_02145</name>
</gene>
<sequence length="235" mass="26027">MATVARCLNEILNPQTIEVLEVIFIYLILVGAAVGILLIVEPISNFKELRYELTEFVHYYKNTAWWWLTTFLISVISLTIGAGQSVFVDLTLLSLFTAPAIAYYHQNSPFSIKVEYRARTSNGRTAIGEEIENIATLDNDQYILEFPITTGSNIDEFEIDLAVPDGVEVWNYSAITGVDLSDNKTSIEGHAPAGRDSFVFELILKKTAGVKQGANLVVLSDSSSGRELVSVRLMP</sequence>
<dbReference type="Proteomes" id="UP001596145">
    <property type="component" value="Unassembled WGS sequence"/>
</dbReference>
<keyword evidence="1" id="KW-1133">Transmembrane helix</keyword>
<dbReference type="EMBL" id="JBHSKV010000002">
    <property type="protein sequence ID" value="MFC5133530.1"/>
    <property type="molecule type" value="Genomic_DNA"/>
</dbReference>
<proteinExistence type="predicted"/>
<evidence type="ECO:0000313" key="2">
    <source>
        <dbReference type="EMBL" id="MFC5133530.1"/>
    </source>
</evidence>
<accession>A0ABD5QMM4</accession>
<reference evidence="2 3" key="1">
    <citation type="journal article" date="2019" name="Int. J. Syst. Evol. Microbiol.">
        <title>The Global Catalogue of Microorganisms (GCM) 10K type strain sequencing project: providing services to taxonomists for standard genome sequencing and annotation.</title>
        <authorList>
            <consortium name="The Broad Institute Genomics Platform"/>
            <consortium name="The Broad Institute Genome Sequencing Center for Infectious Disease"/>
            <person name="Wu L."/>
            <person name="Ma J."/>
        </authorList>
    </citation>
    <scope>NUCLEOTIDE SEQUENCE [LARGE SCALE GENOMIC DNA]</scope>
    <source>
        <strain evidence="2 3">CGMCC 1.16026</strain>
    </source>
</reference>
<dbReference type="AlphaFoldDB" id="A0ABD5QMM4"/>
<evidence type="ECO:0000256" key="1">
    <source>
        <dbReference type="SAM" id="Phobius"/>
    </source>
</evidence>
<dbReference type="GeneID" id="300068754"/>
<feature type="transmembrane region" description="Helical" evidence="1">
    <location>
        <begin position="23"/>
        <end position="43"/>
    </location>
</feature>
<keyword evidence="3" id="KW-1185">Reference proteome</keyword>
<evidence type="ECO:0008006" key="4">
    <source>
        <dbReference type="Google" id="ProtNLM"/>
    </source>
</evidence>
<organism evidence="2 3">
    <name type="scientific">Halorubrum glutamatedens</name>
    <dbReference type="NCBI Taxonomy" id="2707018"/>
    <lineage>
        <taxon>Archaea</taxon>
        <taxon>Methanobacteriati</taxon>
        <taxon>Methanobacteriota</taxon>
        <taxon>Stenosarchaea group</taxon>
        <taxon>Halobacteria</taxon>
        <taxon>Halobacteriales</taxon>
        <taxon>Haloferacaceae</taxon>
        <taxon>Halorubrum</taxon>
    </lineage>
</organism>